<name>A0A6F8YQS4_9ACTN</name>
<evidence type="ECO:0000256" key="1">
    <source>
        <dbReference type="SAM" id="MobiDB-lite"/>
    </source>
</evidence>
<protein>
    <recommendedName>
        <fullName evidence="4">Septum formation initiator</fullName>
    </recommendedName>
</protein>
<feature type="compositionally biased region" description="Pro residues" evidence="1">
    <location>
        <begin position="59"/>
        <end position="73"/>
    </location>
</feature>
<accession>A0A6F8YQS4</accession>
<sequence length="159" mass="16044">MGMGSRTAFAMVGWLVAAAVATVVGLAAVRVIGEGITGTAATTLTQEEVAEALASPEPSAGPEPTAGPDPSASPEPTRATSSPTILRPAGSTITAHCEDGLVTIDLVAAPQGYSTTEYDEGPTDEAEVRFDRGGKGHGSGRVEVHVTCVDGKPRATIDD</sequence>
<keyword evidence="3" id="KW-1185">Reference proteome</keyword>
<evidence type="ECO:0008006" key="4">
    <source>
        <dbReference type="Google" id="ProtNLM"/>
    </source>
</evidence>
<proteinExistence type="predicted"/>
<feature type="region of interest" description="Disordered" evidence="1">
    <location>
        <begin position="50"/>
        <end position="91"/>
    </location>
</feature>
<dbReference type="AlphaFoldDB" id="A0A6F8YQS4"/>
<dbReference type="KEGG" id="psuu:Psuf_057190"/>
<organism evidence="2 3">
    <name type="scientific">Phytohabitans suffuscus</name>
    <dbReference type="NCBI Taxonomy" id="624315"/>
    <lineage>
        <taxon>Bacteria</taxon>
        <taxon>Bacillati</taxon>
        <taxon>Actinomycetota</taxon>
        <taxon>Actinomycetes</taxon>
        <taxon>Micromonosporales</taxon>
        <taxon>Micromonosporaceae</taxon>
    </lineage>
</organism>
<reference evidence="2 3" key="2">
    <citation type="submission" date="2020-03" db="EMBL/GenBank/DDBJ databases">
        <authorList>
            <person name="Ichikawa N."/>
            <person name="Kimura A."/>
            <person name="Kitahashi Y."/>
            <person name="Uohara A."/>
        </authorList>
    </citation>
    <scope>NUCLEOTIDE SEQUENCE [LARGE SCALE GENOMIC DNA]</scope>
    <source>
        <strain evidence="2 3">NBRC 105367</strain>
    </source>
</reference>
<dbReference type="Proteomes" id="UP000503011">
    <property type="component" value="Chromosome"/>
</dbReference>
<evidence type="ECO:0000313" key="2">
    <source>
        <dbReference type="EMBL" id="BCB88406.1"/>
    </source>
</evidence>
<gene>
    <name evidence="2" type="ORF">Psuf_057190</name>
</gene>
<dbReference type="EMBL" id="AP022871">
    <property type="protein sequence ID" value="BCB88406.1"/>
    <property type="molecule type" value="Genomic_DNA"/>
</dbReference>
<reference evidence="2 3" key="1">
    <citation type="submission" date="2020-03" db="EMBL/GenBank/DDBJ databases">
        <title>Whole genome shotgun sequence of Phytohabitans suffuscus NBRC 105367.</title>
        <authorList>
            <person name="Komaki H."/>
            <person name="Tamura T."/>
        </authorList>
    </citation>
    <scope>NUCLEOTIDE SEQUENCE [LARGE SCALE GENOMIC DNA]</scope>
    <source>
        <strain evidence="2 3">NBRC 105367</strain>
    </source>
</reference>
<evidence type="ECO:0000313" key="3">
    <source>
        <dbReference type="Proteomes" id="UP000503011"/>
    </source>
</evidence>